<dbReference type="InterPro" id="IPR006240">
    <property type="entry name" value="CysQ"/>
</dbReference>
<evidence type="ECO:0000313" key="9">
    <source>
        <dbReference type="Proteomes" id="UP000255417"/>
    </source>
</evidence>
<keyword evidence="4 6" id="KW-0378">Hydrolase</keyword>
<dbReference type="GO" id="GO:0000103">
    <property type="term" value="P:sulfate assimilation"/>
    <property type="evidence" value="ECO:0007669"/>
    <property type="project" value="TreeGrafter"/>
</dbReference>
<feature type="binding site" evidence="7">
    <location>
        <position position="88"/>
    </location>
    <ligand>
        <name>Mg(2+)</name>
        <dbReference type="ChEBI" id="CHEBI:18420"/>
        <label>1</label>
        <note>catalytic</note>
    </ligand>
</feature>
<feature type="binding site" evidence="6">
    <location>
        <position position="213"/>
    </location>
    <ligand>
        <name>substrate</name>
    </ligand>
</feature>
<name>A0A379C9G6_9PAST</name>
<evidence type="ECO:0000313" key="8">
    <source>
        <dbReference type="EMBL" id="SUB58914.1"/>
    </source>
</evidence>
<feature type="binding site" evidence="6">
    <location>
        <begin position="87"/>
        <end position="90"/>
    </location>
    <ligand>
        <name>substrate</name>
    </ligand>
</feature>
<sequence length="268" mass="30385">MQQLTQSVLDIVYQAGLHLTEFYAGSVKIHIKSDRTPVTEADLFLSKFLIHSLSKLTPNIPILSEENCQVSLAERSQWKEYWLIDPLDGTQQFIDRTGQFSVMIALVRNNKPVLGIIHAPIIDKTYYAIENQGAFLVEKGKTSRLQKNCKKDKKSDRLVVTTRKDTRLIVEDSLISSHQLDFFFMGSSSLKAGLVAEGKVDCYVSLGKTGEWDTAAAEVILSELGGEIYNLNFEPLTYNQRETFINPPFVMVGDKSIDWQNIYQFDSY</sequence>
<dbReference type="InterPro" id="IPR000760">
    <property type="entry name" value="Inositol_monophosphatase-like"/>
</dbReference>
<dbReference type="PROSITE" id="PS00630">
    <property type="entry name" value="IMP_2"/>
    <property type="match status" value="1"/>
</dbReference>
<comment type="similarity">
    <text evidence="1 6">Belongs to the inositol monophosphatase superfamily. CysQ family.</text>
</comment>
<feature type="binding site" evidence="6">
    <location>
        <position position="87"/>
    </location>
    <ligand>
        <name>Mg(2+)</name>
        <dbReference type="ChEBI" id="CHEBI:18420"/>
        <label>1</label>
    </ligand>
</feature>
<reference evidence="8 9" key="1">
    <citation type="submission" date="2018-06" db="EMBL/GenBank/DDBJ databases">
        <authorList>
            <consortium name="Pathogen Informatics"/>
            <person name="Doyle S."/>
        </authorList>
    </citation>
    <scope>NUCLEOTIDE SEQUENCE [LARGE SCALE GENOMIC DNA]</scope>
    <source>
        <strain evidence="8 9">NCTC12872</strain>
    </source>
</reference>
<evidence type="ECO:0000256" key="4">
    <source>
        <dbReference type="ARBA" id="ARBA00022801"/>
    </source>
</evidence>
<dbReference type="PANTHER" id="PTHR43028">
    <property type="entry name" value="3'(2'),5'-BISPHOSPHATE NUCLEOTIDASE 1"/>
    <property type="match status" value="1"/>
</dbReference>
<dbReference type="Proteomes" id="UP000255417">
    <property type="component" value="Unassembled WGS sequence"/>
</dbReference>
<dbReference type="OrthoDB" id="9785695at2"/>
<keyword evidence="2 6" id="KW-1003">Cell membrane</keyword>
<evidence type="ECO:0000256" key="1">
    <source>
        <dbReference type="ARBA" id="ARBA00005289"/>
    </source>
</evidence>
<evidence type="ECO:0000256" key="5">
    <source>
        <dbReference type="ARBA" id="ARBA00023136"/>
    </source>
</evidence>
<dbReference type="GO" id="GO:0000287">
    <property type="term" value="F:magnesium ion binding"/>
    <property type="evidence" value="ECO:0007669"/>
    <property type="project" value="UniProtKB-UniRule"/>
</dbReference>
<dbReference type="Gene3D" id="3.30.540.10">
    <property type="entry name" value="Fructose-1,6-Bisphosphatase, subunit A, domain 1"/>
    <property type="match status" value="1"/>
</dbReference>
<feature type="binding site" evidence="7">
    <location>
        <position position="213"/>
    </location>
    <ligand>
        <name>Mg(2+)</name>
        <dbReference type="ChEBI" id="CHEBI:18420"/>
        <label>1</label>
        <note>catalytic</note>
    </ligand>
</feature>
<dbReference type="Gene3D" id="3.40.190.80">
    <property type="match status" value="1"/>
</dbReference>
<dbReference type="GO" id="GO:0008441">
    <property type="term" value="F:3'(2'),5'-bisphosphate nucleotidase activity"/>
    <property type="evidence" value="ECO:0007669"/>
    <property type="project" value="UniProtKB-UniRule"/>
</dbReference>
<comment type="function">
    <text evidence="6">Converts adenosine-3',5'-bisphosphate (PAP) to AMP.</text>
</comment>
<dbReference type="SUPFAM" id="SSF56655">
    <property type="entry name" value="Carbohydrate phosphatase"/>
    <property type="match status" value="1"/>
</dbReference>
<protein>
    <recommendedName>
        <fullName evidence="6">3'(2'),5'-bisphosphate nucleotidase CysQ</fullName>
        <ecNumber evidence="6">3.1.3.7</ecNumber>
    </recommendedName>
    <alternativeName>
        <fullName evidence="6">3'(2'),5-bisphosphonucleoside 3'(2')-phosphohydrolase</fullName>
    </alternativeName>
    <alternativeName>
        <fullName evidence="6">3'-phosphoadenosine 5'-phosphate phosphatase</fullName>
        <shortName evidence="6">PAP phosphatase</shortName>
    </alternativeName>
</protein>
<dbReference type="AlphaFoldDB" id="A0A379C9G6"/>
<evidence type="ECO:0000256" key="2">
    <source>
        <dbReference type="ARBA" id="ARBA00022475"/>
    </source>
</evidence>
<comment type="cofactor">
    <cofactor evidence="6 7">
        <name>Mg(2+)</name>
        <dbReference type="ChEBI" id="CHEBI:18420"/>
    </cofactor>
</comment>
<dbReference type="InterPro" id="IPR050725">
    <property type="entry name" value="CysQ/Inositol_MonoPase"/>
</dbReference>
<dbReference type="EMBL" id="UGTA01000001">
    <property type="protein sequence ID" value="SUB58914.1"/>
    <property type="molecule type" value="Genomic_DNA"/>
</dbReference>
<feature type="binding site" evidence="6">
    <location>
        <position position="88"/>
    </location>
    <ligand>
        <name>Mg(2+)</name>
        <dbReference type="ChEBI" id="CHEBI:18420"/>
        <label>2</label>
    </ligand>
</feature>
<proteinExistence type="inferred from homology"/>
<feature type="binding site" evidence="7">
    <location>
        <position position="65"/>
    </location>
    <ligand>
        <name>Mg(2+)</name>
        <dbReference type="ChEBI" id="CHEBI:18420"/>
        <label>1</label>
        <note>catalytic</note>
    </ligand>
</feature>
<dbReference type="CDD" id="cd01638">
    <property type="entry name" value="CysQ"/>
    <property type="match status" value="1"/>
</dbReference>
<organism evidence="8 9">
    <name type="scientific">Phocoenobacter uteri</name>
    <dbReference type="NCBI Taxonomy" id="146806"/>
    <lineage>
        <taxon>Bacteria</taxon>
        <taxon>Pseudomonadati</taxon>
        <taxon>Pseudomonadota</taxon>
        <taxon>Gammaproteobacteria</taxon>
        <taxon>Pasteurellales</taxon>
        <taxon>Pasteurellaceae</taxon>
        <taxon>Phocoenobacter</taxon>
    </lineage>
</organism>
<dbReference type="PANTHER" id="PTHR43028:SF7">
    <property type="entry name" value="3'(2'),5'-BISPHOSPHATE NUCLEOTIDASE CYSQ"/>
    <property type="match status" value="1"/>
</dbReference>
<dbReference type="Pfam" id="PF00459">
    <property type="entry name" value="Inositol_P"/>
    <property type="match status" value="1"/>
</dbReference>
<feature type="binding site" evidence="6">
    <location>
        <position position="85"/>
    </location>
    <ligand>
        <name>Mg(2+)</name>
        <dbReference type="ChEBI" id="CHEBI:18420"/>
        <label>1</label>
    </ligand>
</feature>
<feature type="binding site" evidence="6">
    <location>
        <position position="65"/>
    </location>
    <ligand>
        <name>Mg(2+)</name>
        <dbReference type="ChEBI" id="CHEBI:18420"/>
        <label>1</label>
    </ligand>
</feature>
<keyword evidence="6 7" id="KW-0479">Metal-binding</keyword>
<dbReference type="RefSeq" id="WP_115315419.1">
    <property type="nucleotide sequence ID" value="NZ_LWIF01000001.1"/>
</dbReference>
<accession>A0A379C9G6</accession>
<dbReference type="NCBIfam" id="TIGR01331">
    <property type="entry name" value="bisphos_cysQ"/>
    <property type="match status" value="1"/>
</dbReference>
<feature type="binding site" evidence="6">
    <location>
        <position position="85"/>
    </location>
    <ligand>
        <name>Mg(2+)</name>
        <dbReference type="ChEBI" id="CHEBI:18420"/>
        <label>2</label>
    </ligand>
</feature>
<dbReference type="GO" id="GO:0005886">
    <property type="term" value="C:plasma membrane"/>
    <property type="evidence" value="ECO:0007669"/>
    <property type="project" value="UniProtKB-SubCell"/>
</dbReference>
<dbReference type="GO" id="GO:0046854">
    <property type="term" value="P:phosphatidylinositol phosphate biosynthetic process"/>
    <property type="evidence" value="ECO:0007669"/>
    <property type="project" value="InterPro"/>
</dbReference>
<feature type="binding site" evidence="7">
    <location>
        <position position="85"/>
    </location>
    <ligand>
        <name>Mg(2+)</name>
        <dbReference type="ChEBI" id="CHEBI:18420"/>
        <label>1</label>
        <note>catalytic</note>
    </ligand>
</feature>
<dbReference type="HAMAP" id="MF_02095">
    <property type="entry name" value="CysQ"/>
    <property type="match status" value="1"/>
</dbReference>
<feature type="binding site" evidence="6">
    <location>
        <position position="65"/>
    </location>
    <ligand>
        <name>substrate</name>
    </ligand>
</feature>
<feature type="binding site" evidence="7">
    <location>
        <position position="87"/>
    </location>
    <ligand>
        <name>Mg(2+)</name>
        <dbReference type="ChEBI" id="CHEBI:18420"/>
        <label>1</label>
        <note>catalytic</note>
    </ligand>
</feature>
<dbReference type="InterPro" id="IPR020550">
    <property type="entry name" value="Inositol_monophosphatase_CS"/>
</dbReference>
<evidence type="ECO:0000256" key="7">
    <source>
        <dbReference type="PIRSR" id="PIRSR600760-2"/>
    </source>
</evidence>
<keyword evidence="6 7" id="KW-0460">Magnesium</keyword>
<dbReference type="GO" id="GO:0050427">
    <property type="term" value="P:3'-phosphoadenosine 5'-phosphosulfate metabolic process"/>
    <property type="evidence" value="ECO:0007669"/>
    <property type="project" value="TreeGrafter"/>
</dbReference>
<keyword evidence="3 6" id="KW-0997">Cell inner membrane</keyword>
<keyword evidence="9" id="KW-1185">Reference proteome</keyword>
<comment type="catalytic activity">
    <reaction evidence="6">
        <text>adenosine 3',5'-bisphosphate + H2O = AMP + phosphate</text>
        <dbReference type="Rhea" id="RHEA:10040"/>
        <dbReference type="ChEBI" id="CHEBI:15377"/>
        <dbReference type="ChEBI" id="CHEBI:43474"/>
        <dbReference type="ChEBI" id="CHEBI:58343"/>
        <dbReference type="ChEBI" id="CHEBI:456215"/>
        <dbReference type="EC" id="3.1.3.7"/>
    </reaction>
</comment>
<evidence type="ECO:0000256" key="6">
    <source>
        <dbReference type="HAMAP-Rule" id="MF_02095"/>
    </source>
</evidence>
<feature type="binding site" evidence="6">
    <location>
        <position position="213"/>
    </location>
    <ligand>
        <name>Mg(2+)</name>
        <dbReference type="ChEBI" id="CHEBI:18420"/>
        <label>2</label>
    </ligand>
</feature>
<evidence type="ECO:0000256" key="3">
    <source>
        <dbReference type="ARBA" id="ARBA00022519"/>
    </source>
</evidence>
<gene>
    <name evidence="6 8" type="primary">cysQ</name>
    <name evidence="8" type="ORF">NCTC12872_00883</name>
</gene>
<comment type="subcellular location">
    <subcellularLocation>
        <location evidence="6">Cell inner membrane</location>
        <topology evidence="6">Peripheral membrane protein</topology>
        <orientation evidence="6">Cytoplasmic side</orientation>
    </subcellularLocation>
</comment>
<dbReference type="EC" id="3.1.3.7" evidence="6"/>
<keyword evidence="5 6" id="KW-0472">Membrane</keyword>